<comment type="caution">
    <text evidence="1">The sequence shown here is derived from an EMBL/GenBank/DDBJ whole genome shotgun (WGS) entry which is preliminary data.</text>
</comment>
<name>A0A8S9GP07_BRACR</name>
<reference evidence="1" key="1">
    <citation type="submission" date="2019-12" db="EMBL/GenBank/DDBJ databases">
        <title>Genome sequencing and annotation of Brassica cretica.</title>
        <authorList>
            <person name="Studholme D.J."/>
            <person name="Sarris P.F."/>
        </authorList>
    </citation>
    <scope>NUCLEOTIDE SEQUENCE</scope>
    <source>
        <strain evidence="1">PFS-102/07</strain>
        <tissue evidence="1">Leaf</tissue>
    </source>
</reference>
<gene>
    <name evidence="1" type="ORF">F2Q70_00021610</name>
</gene>
<protein>
    <submittedName>
        <fullName evidence="1">Uncharacterized protein</fullName>
    </submittedName>
</protein>
<dbReference type="EMBL" id="QGKY02001925">
    <property type="protein sequence ID" value="KAF2546700.1"/>
    <property type="molecule type" value="Genomic_DNA"/>
</dbReference>
<dbReference type="AlphaFoldDB" id="A0A8S9GP07"/>
<proteinExistence type="predicted"/>
<evidence type="ECO:0000313" key="1">
    <source>
        <dbReference type="EMBL" id="KAF2546700.1"/>
    </source>
</evidence>
<sequence>MTTPPSSAKLLGYFCVQAIRAQLYGMIGGRIHVVECILLLLGYCHMGGAWPEQMVDPLICSSEHDVSMCFSEHAGTLLMSWRSWPEPVSRVVDVLHRRVEEEGLLGVEYCLGGCGIGHGRLGPLSLGSGFLPPGSGFLPPGLGPCLRVPTPGSGSLPPGLGPASGF</sequence>
<organism evidence="1">
    <name type="scientific">Brassica cretica</name>
    <name type="common">Mustard</name>
    <dbReference type="NCBI Taxonomy" id="69181"/>
    <lineage>
        <taxon>Eukaryota</taxon>
        <taxon>Viridiplantae</taxon>
        <taxon>Streptophyta</taxon>
        <taxon>Embryophyta</taxon>
        <taxon>Tracheophyta</taxon>
        <taxon>Spermatophyta</taxon>
        <taxon>Magnoliopsida</taxon>
        <taxon>eudicotyledons</taxon>
        <taxon>Gunneridae</taxon>
        <taxon>Pentapetalae</taxon>
        <taxon>rosids</taxon>
        <taxon>malvids</taxon>
        <taxon>Brassicales</taxon>
        <taxon>Brassicaceae</taxon>
        <taxon>Brassiceae</taxon>
        <taxon>Brassica</taxon>
    </lineage>
</organism>
<accession>A0A8S9GP07</accession>